<reference evidence="2" key="2">
    <citation type="journal article" date="2023" name="IMA Fungus">
        <title>Comparative genomic study of the Penicillium genus elucidates a diverse pangenome and 15 lateral gene transfer events.</title>
        <authorList>
            <person name="Petersen C."/>
            <person name="Sorensen T."/>
            <person name="Nielsen M.R."/>
            <person name="Sondergaard T.E."/>
            <person name="Sorensen J.L."/>
            <person name="Fitzpatrick D.A."/>
            <person name="Frisvad J.C."/>
            <person name="Nielsen K.L."/>
        </authorList>
    </citation>
    <scope>NUCLEOTIDE SEQUENCE</scope>
    <source>
        <strain evidence="2">IBT 22155</strain>
    </source>
</reference>
<dbReference type="OrthoDB" id="4289657at2759"/>
<dbReference type="GeneID" id="81400409"/>
<protein>
    <submittedName>
        <fullName evidence="2">Uncharacterized protein</fullName>
    </submittedName>
</protein>
<comment type="caution">
    <text evidence="2">The sequence shown here is derived from an EMBL/GenBank/DDBJ whole genome shotgun (WGS) entry which is preliminary data.</text>
</comment>
<sequence length="101" mass="11235">MVTTTIDRNPLDPNFAERRSSLTNMDQSNPPSRGKGVDGIADRDVAPSPHAMCSELAHQHAIEGLHQNTEHWTQKEVDHRDFLADLSSDRGLQAHPEEIGE</sequence>
<evidence type="ECO:0000313" key="3">
    <source>
        <dbReference type="Proteomes" id="UP001149079"/>
    </source>
</evidence>
<feature type="compositionally biased region" description="Polar residues" evidence="1">
    <location>
        <begin position="21"/>
        <end position="31"/>
    </location>
</feature>
<gene>
    <name evidence="2" type="ORF">N7515_000495</name>
</gene>
<proteinExistence type="predicted"/>
<dbReference type="RefSeq" id="XP_056526405.1">
    <property type="nucleotide sequence ID" value="XM_056661239.1"/>
</dbReference>
<reference evidence="2" key="1">
    <citation type="submission" date="2022-11" db="EMBL/GenBank/DDBJ databases">
        <authorList>
            <person name="Petersen C."/>
        </authorList>
    </citation>
    <scope>NUCLEOTIDE SEQUENCE</scope>
    <source>
        <strain evidence="2">IBT 22155</strain>
    </source>
</reference>
<accession>A0A9W9LBH6</accession>
<organism evidence="2 3">
    <name type="scientific">Penicillium bovifimosum</name>
    <dbReference type="NCBI Taxonomy" id="126998"/>
    <lineage>
        <taxon>Eukaryota</taxon>
        <taxon>Fungi</taxon>
        <taxon>Dikarya</taxon>
        <taxon>Ascomycota</taxon>
        <taxon>Pezizomycotina</taxon>
        <taxon>Eurotiomycetes</taxon>
        <taxon>Eurotiomycetidae</taxon>
        <taxon>Eurotiales</taxon>
        <taxon>Aspergillaceae</taxon>
        <taxon>Penicillium</taxon>
    </lineage>
</organism>
<evidence type="ECO:0000256" key="1">
    <source>
        <dbReference type="SAM" id="MobiDB-lite"/>
    </source>
</evidence>
<evidence type="ECO:0000313" key="2">
    <source>
        <dbReference type="EMBL" id="KAJ5145931.1"/>
    </source>
</evidence>
<name>A0A9W9LBH6_9EURO</name>
<dbReference type="Proteomes" id="UP001149079">
    <property type="component" value="Unassembled WGS sequence"/>
</dbReference>
<dbReference type="EMBL" id="JAPQKL010000001">
    <property type="protein sequence ID" value="KAJ5145931.1"/>
    <property type="molecule type" value="Genomic_DNA"/>
</dbReference>
<dbReference type="AlphaFoldDB" id="A0A9W9LBH6"/>
<keyword evidence="3" id="KW-1185">Reference proteome</keyword>
<feature type="region of interest" description="Disordered" evidence="1">
    <location>
        <begin position="1"/>
        <end position="48"/>
    </location>
</feature>